<dbReference type="EMBL" id="GBXM01097937">
    <property type="protein sequence ID" value="JAH10640.1"/>
    <property type="molecule type" value="Transcribed_RNA"/>
</dbReference>
<protein>
    <submittedName>
        <fullName evidence="1">Uncharacterized protein</fullName>
    </submittedName>
</protein>
<reference evidence="1" key="2">
    <citation type="journal article" date="2015" name="Fish Shellfish Immunol.">
        <title>Early steps in the European eel (Anguilla anguilla)-Vibrio vulnificus interaction in the gills: Role of the RtxA13 toxin.</title>
        <authorList>
            <person name="Callol A."/>
            <person name="Pajuelo D."/>
            <person name="Ebbesson L."/>
            <person name="Teles M."/>
            <person name="MacKenzie S."/>
            <person name="Amaro C."/>
        </authorList>
    </citation>
    <scope>NUCLEOTIDE SEQUENCE</scope>
</reference>
<reference evidence="1" key="1">
    <citation type="submission" date="2014-11" db="EMBL/GenBank/DDBJ databases">
        <authorList>
            <person name="Amaro Gonzalez C."/>
        </authorList>
    </citation>
    <scope>NUCLEOTIDE SEQUENCE</scope>
</reference>
<proteinExistence type="predicted"/>
<evidence type="ECO:0000313" key="1">
    <source>
        <dbReference type="EMBL" id="JAH10640.1"/>
    </source>
</evidence>
<sequence>MKNRGFQVNMDTPGTCSFELQSSLCLGAEDCAMGQRLNVHTVHISHVIFLPKELDPCSPLCSGGILNTDTGWFCRDARVKLNT</sequence>
<accession>A0A0E9Q2S0</accession>
<organism evidence="1">
    <name type="scientific">Anguilla anguilla</name>
    <name type="common">European freshwater eel</name>
    <name type="synonym">Muraena anguilla</name>
    <dbReference type="NCBI Taxonomy" id="7936"/>
    <lineage>
        <taxon>Eukaryota</taxon>
        <taxon>Metazoa</taxon>
        <taxon>Chordata</taxon>
        <taxon>Craniata</taxon>
        <taxon>Vertebrata</taxon>
        <taxon>Euteleostomi</taxon>
        <taxon>Actinopterygii</taxon>
        <taxon>Neopterygii</taxon>
        <taxon>Teleostei</taxon>
        <taxon>Anguilliformes</taxon>
        <taxon>Anguillidae</taxon>
        <taxon>Anguilla</taxon>
    </lineage>
</organism>
<name>A0A0E9Q2S0_ANGAN</name>
<dbReference type="AlphaFoldDB" id="A0A0E9Q2S0"/>